<dbReference type="InterPro" id="IPR038005">
    <property type="entry name" value="RX-like_CC"/>
</dbReference>
<reference evidence="10" key="2">
    <citation type="submission" date="2025-08" db="UniProtKB">
        <authorList>
            <consortium name="RefSeq"/>
        </authorList>
    </citation>
    <scope>IDENTIFICATION</scope>
    <source>
        <tissue evidence="10">Leaves</tissue>
    </source>
</reference>
<dbReference type="OrthoDB" id="3027644at2759"/>
<dbReference type="InterPro" id="IPR041118">
    <property type="entry name" value="Rx_N"/>
</dbReference>
<name>A0A6P6WRZ0_COFAR</name>
<evidence type="ECO:0000256" key="6">
    <source>
        <dbReference type="ARBA" id="ARBA00022840"/>
    </source>
</evidence>
<evidence type="ECO:0000256" key="4">
    <source>
        <dbReference type="ARBA" id="ARBA00022741"/>
    </source>
</evidence>
<dbReference type="GO" id="GO:0005524">
    <property type="term" value="F:ATP binding"/>
    <property type="evidence" value="ECO:0007669"/>
    <property type="project" value="UniProtKB-KW"/>
</dbReference>
<proteinExistence type="inferred from homology"/>
<sequence>MAESIVSIAVETLWALLKEEAKLLSGVSDRINEVCIEFRRMQCFLQNAEARQHKEQAVQNSIREIRSLAYRAKDVIETYAVEVSSRRRRGFKKACKRFACILTEARALQKIGAEIGNIKAEIAGVASRMNNDIEKLKYLVVDEHTHHKVVSIWGMGGSGKTTVARKIYNHVGIRRQFEAFAWVCITQQGQVRKVLEEILQQLYLDPEKKKNVNAMADKELMEELYKEQKKKKCLVVLDDIWSAIDWKCLKLAFLLIKESRSKILVTNRNLEVAQVGQVHELSFLNSNEAWKLL</sequence>
<dbReference type="Proteomes" id="UP001652660">
    <property type="component" value="Chromosome 3c"/>
</dbReference>
<feature type="domain" description="NB-ARC" evidence="7">
    <location>
        <begin position="132"/>
        <end position="293"/>
    </location>
</feature>
<dbReference type="CDD" id="cd14798">
    <property type="entry name" value="RX-CC_like"/>
    <property type="match status" value="1"/>
</dbReference>
<reference evidence="9" key="1">
    <citation type="journal article" date="2025" name="Foods">
        <title>Unveiling the Microbial Signatures of Arabica Coffee Cherries: Insights into Ripeness Specific Diversity, Functional Traits, and Implications for Quality and Safety.</title>
        <authorList>
            <consortium name="RefSeq"/>
            <person name="Tenea G.N."/>
            <person name="Cifuentes V."/>
            <person name="Reyes P."/>
            <person name="Cevallos-Vallejos M."/>
        </authorList>
    </citation>
    <scope>NUCLEOTIDE SEQUENCE [LARGE SCALE GENOMIC DNA]</scope>
</reference>
<protein>
    <submittedName>
        <fullName evidence="10">Disease resistance protein At1g50180</fullName>
    </submittedName>
</protein>
<dbReference type="FunFam" id="3.40.50.300:FF:001091">
    <property type="entry name" value="Probable disease resistance protein At1g61300"/>
    <property type="match status" value="1"/>
</dbReference>
<dbReference type="InterPro" id="IPR027417">
    <property type="entry name" value="P-loop_NTPase"/>
</dbReference>
<dbReference type="PANTHER" id="PTHR19338">
    <property type="entry name" value="TRANSLOCASE OF INNER MITOCHONDRIAL MEMBRANE 13 HOMOLOG"/>
    <property type="match status" value="1"/>
</dbReference>
<keyword evidence="9" id="KW-1185">Reference proteome</keyword>
<dbReference type="PRINTS" id="PR00364">
    <property type="entry name" value="DISEASERSIST"/>
</dbReference>
<keyword evidence="4" id="KW-0547">Nucleotide-binding</keyword>
<keyword evidence="5" id="KW-0611">Plant defense</keyword>
<feature type="domain" description="Disease resistance N-terminal" evidence="8">
    <location>
        <begin position="5"/>
        <end position="93"/>
    </location>
</feature>
<dbReference type="RefSeq" id="XP_027118203.1">
    <property type="nucleotide sequence ID" value="XM_027262402.1"/>
</dbReference>
<evidence type="ECO:0000256" key="2">
    <source>
        <dbReference type="ARBA" id="ARBA00022614"/>
    </source>
</evidence>
<comment type="similarity">
    <text evidence="1">Belongs to the disease resistance NB-LRR family.</text>
</comment>
<evidence type="ECO:0000313" key="10">
    <source>
        <dbReference type="RefSeq" id="XP_027118203.1"/>
    </source>
</evidence>
<dbReference type="Gene3D" id="1.20.5.4130">
    <property type="match status" value="1"/>
</dbReference>
<dbReference type="Gene3D" id="3.40.50.300">
    <property type="entry name" value="P-loop containing nucleotide triphosphate hydrolases"/>
    <property type="match status" value="1"/>
</dbReference>
<evidence type="ECO:0000256" key="3">
    <source>
        <dbReference type="ARBA" id="ARBA00022737"/>
    </source>
</evidence>
<dbReference type="Pfam" id="PF18052">
    <property type="entry name" value="Rx_N"/>
    <property type="match status" value="1"/>
</dbReference>
<dbReference type="PANTHER" id="PTHR19338:SF66">
    <property type="entry name" value="NB-ARC DOMAIN-CONTAINING PROTEIN"/>
    <property type="match status" value="1"/>
</dbReference>
<dbReference type="InterPro" id="IPR002182">
    <property type="entry name" value="NB-ARC"/>
</dbReference>
<dbReference type="GO" id="GO:0006952">
    <property type="term" value="P:defense response"/>
    <property type="evidence" value="ECO:0007669"/>
    <property type="project" value="UniProtKB-KW"/>
</dbReference>
<dbReference type="SUPFAM" id="SSF52540">
    <property type="entry name" value="P-loop containing nucleoside triphosphate hydrolases"/>
    <property type="match status" value="1"/>
</dbReference>
<dbReference type="AlphaFoldDB" id="A0A6P6WRZ0"/>
<keyword evidence="2" id="KW-0433">Leucine-rich repeat</keyword>
<evidence type="ECO:0000256" key="1">
    <source>
        <dbReference type="ARBA" id="ARBA00008894"/>
    </source>
</evidence>
<dbReference type="Pfam" id="PF00931">
    <property type="entry name" value="NB-ARC"/>
    <property type="match status" value="1"/>
</dbReference>
<dbReference type="GO" id="GO:0043531">
    <property type="term" value="F:ADP binding"/>
    <property type="evidence" value="ECO:0007669"/>
    <property type="project" value="InterPro"/>
</dbReference>
<evidence type="ECO:0000259" key="8">
    <source>
        <dbReference type="Pfam" id="PF18052"/>
    </source>
</evidence>
<evidence type="ECO:0000313" key="9">
    <source>
        <dbReference type="Proteomes" id="UP001652660"/>
    </source>
</evidence>
<keyword evidence="3" id="KW-0677">Repeat</keyword>
<evidence type="ECO:0000259" key="7">
    <source>
        <dbReference type="Pfam" id="PF00931"/>
    </source>
</evidence>
<keyword evidence="6" id="KW-0067">ATP-binding</keyword>
<organism evidence="9 10">
    <name type="scientific">Coffea arabica</name>
    <name type="common">Arabian coffee</name>
    <dbReference type="NCBI Taxonomy" id="13443"/>
    <lineage>
        <taxon>Eukaryota</taxon>
        <taxon>Viridiplantae</taxon>
        <taxon>Streptophyta</taxon>
        <taxon>Embryophyta</taxon>
        <taxon>Tracheophyta</taxon>
        <taxon>Spermatophyta</taxon>
        <taxon>Magnoliopsida</taxon>
        <taxon>eudicotyledons</taxon>
        <taxon>Gunneridae</taxon>
        <taxon>Pentapetalae</taxon>
        <taxon>asterids</taxon>
        <taxon>lamiids</taxon>
        <taxon>Gentianales</taxon>
        <taxon>Rubiaceae</taxon>
        <taxon>Ixoroideae</taxon>
        <taxon>Gardenieae complex</taxon>
        <taxon>Bertiereae - Coffeeae clade</taxon>
        <taxon>Coffeeae</taxon>
        <taxon>Coffea</taxon>
    </lineage>
</organism>
<evidence type="ECO:0000256" key="5">
    <source>
        <dbReference type="ARBA" id="ARBA00022821"/>
    </source>
</evidence>
<gene>
    <name evidence="10" type="primary">LOC113735392</name>
</gene>
<dbReference type="GeneID" id="113735392"/>
<accession>A0A6P6WRZ0</accession>